<feature type="region of interest" description="Disordered" evidence="1">
    <location>
        <begin position="1"/>
        <end position="36"/>
    </location>
</feature>
<dbReference type="Pfam" id="PF19457">
    <property type="entry name" value="DUF5994"/>
    <property type="match status" value="1"/>
</dbReference>
<keyword evidence="3" id="KW-1185">Reference proteome</keyword>
<gene>
    <name evidence="2" type="ORF">FHS23_001498</name>
</gene>
<accession>A0A839RZH9</accession>
<organism evidence="2 3">
    <name type="scientific">Prauserella isguenensis</name>
    <dbReference type="NCBI Taxonomy" id="1470180"/>
    <lineage>
        <taxon>Bacteria</taxon>
        <taxon>Bacillati</taxon>
        <taxon>Actinomycetota</taxon>
        <taxon>Actinomycetes</taxon>
        <taxon>Pseudonocardiales</taxon>
        <taxon>Pseudonocardiaceae</taxon>
        <taxon>Prauserella</taxon>
    </lineage>
</organism>
<dbReference type="InterPro" id="IPR046036">
    <property type="entry name" value="DUF5994"/>
</dbReference>
<name>A0A839RZH9_9PSEU</name>
<evidence type="ECO:0000256" key="1">
    <source>
        <dbReference type="SAM" id="MobiDB-lite"/>
    </source>
</evidence>
<sequence length="173" mass="18438">MTSIPRTLTIDTPTSVAPSAPPGNARLRVKSEQGTTGHVDGAWWPCSRDLTAELPELLEAMGTPWGPWERVTYNLTTWEPVARKLVVDGERIRVEGFHSQPPETVTVIGGQGRGRVTLLVVPPEAAPVSARASLTAASQAGNTDGVDRLLGFVGTADMAASTQRWELDGGTVR</sequence>
<dbReference type="AlphaFoldDB" id="A0A839RZH9"/>
<proteinExistence type="predicted"/>
<reference evidence="2 3" key="1">
    <citation type="submission" date="2020-08" db="EMBL/GenBank/DDBJ databases">
        <title>Genomic Encyclopedia of Type Strains, Phase III (KMG-III): the genomes of soil and plant-associated and newly described type strains.</title>
        <authorList>
            <person name="Whitman W."/>
        </authorList>
    </citation>
    <scope>NUCLEOTIDE SEQUENCE [LARGE SCALE GENOMIC DNA]</scope>
    <source>
        <strain evidence="2 3">CECT 8577</strain>
    </source>
</reference>
<dbReference type="RefSeq" id="WP_183649859.1">
    <property type="nucleotide sequence ID" value="NZ_JACHWU010000001.1"/>
</dbReference>
<evidence type="ECO:0000313" key="2">
    <source>
        <dbReference type="EMBL" id="MBB3050503.1"/>
    </source>
</evidence>
<evidence type="ECO:0000313" key="3">
    <source>
        <dbReference type="Proteomes" id="UP000550714"/>
    </source>
</evidence>
<comment type="caution">
    <text evidence="2">The sequence shown here is derived from an EMBL/GenBank/DDBJ whole genome shotgun (WGS) entry which is preliminary data.</text>
</comment>
<protein>
    <submittedName>
        <fullName evidence="2">Uncharacterized protein</fullName>
    </submittedName>
</protein>
<dbReference type="EMBL" id="JACHWU010000001">
    <property type="protein sequence ID" value="MBB3050503.1"/>
    <property type="molecule type" value="Genomic_DNA"/>
</dbReference>
<dbReference type="Proteomes" id="UP000550714">
    <property type="component" value="Unassembled WGS sequence"/>
</dbReference>
<feature type="compositionally biased region" description="Polar residues" evidence="1">
    <location>
        <begin position="1"/>
        <end position="17"/>
    </location>
</feature>